<dbReference type="OrthoDB" id="3789542at2"/>
<gene>
    <name evidence="2" type="ORF">D0Z08_17425</name>
</gene>
<reference evidence="2 3" key="1">
    <citation type="submission" date="2018-09" db="EMBL/GenBank/DDBJ databases">
        <title>Genome sequencing of Nocardioides immobilis CCTCC AB 2017083 for comparison to Nocardioides silvaticus.</title>
        <authorList>
            <person name="Li C."/>
            <person name="Wang G."/>
        </authorList>
    </citation>
    <scope>NUCLEOTIDE SEQUENCE [LARGE SCALE GENOMIC DNA]</scope>
    <source>
        <strain evidence="2 3">CCTCC AB 2017083</strain>
    </source>
</reference>
<organism evidence="2 3">
    <name type="scientific">Nocardioides immobilis</name>
    <dbReference type="NCBI Taxonomy" id="2049295"/>
    <lineage>
        <taxon>Bacteria</taxon>
        <taxon>Bacillati</taxon>
        <taxon>Actinomycetota</taxon>
        <taxon>Actinomycetes</taxon>
        <taxon>Propionibacteriales</taxon>
        <taxon>Nocardioidaceae</taxon>
        <taxon>Nocardioides</taxon>
    </lineage>
</organism>
<proteinExistence type="predicted"/>
<evidence type="ECO:0000313" key="3">
    <source>
        <dbReference type="Proteomes" id="UP000283644"/>
    </source>
</evidence>
<dbReference type="InterPro" id="IPR041657">
    <property type="entry name" value="HTH_17"/>
</dbReference>
<sequence length="65" mass="7334">MSSDELPPLLFTPEEVARLLGVGRQKVYDLMRQRLLRSVKVGACRRISARALSDYVADLELEDVS</sequence>
<dbReference type="Proteomes" id="UP000283644">
    <property type="component" value="Unassembled WGS sequence"/>
</dbReference>
<evidence type="ECO:0000259" key="1">
    <source>
        <dbReference type="Pfam" id="PF12728"/>
    </source>
</evidence>
<accession>A0A417XZW9</accession>
<keyword evidence="3" id="KW-1185">Reference proteome</keyword>
<dbReference type="AlphaFoldDB" id="A0A417XZW9"/>
<dbReference type="RefSeq" id="WP_118926592.1">
    <property type="nucleotide sequence ID" value="NZ_QXGH01000021.1"/>
</dbReference>
<evidence type="ECO:0000313" key="2">
    <source>
        <dbReference type="EMBL" id="RHW25891.1"/>
    </source>
</evidence>
<dbReference type="GO" id="GO:0003677">
    <property type="term" value="F:DNA binding"/>
    <property type="evidence" value="ECO:0007669"/>
    <property type="project" value="UniProtKB-KW"/>
</dbReference>
<name>A0A417XZW9_9ACTN</name>
<dbReference type="NCBIfam" id="TIGR01764">
    <property type="entry name" value="excise"/>
    <property type="match status" value="1"/>
</dbReference>
<feature type="domain" description="Helix-turn-helix" evidence="1">
    <location>
        <begin position="10"/>
        <end position="57"/>
    </location>
</feature>
<keyword evidence="2" id="KW-0238">DNA-binding</keyword>
<comment type="caution">
    <text evidence="2">The sequence shown here is derived from an EMBL/GenBank/DDBJ whole genome shotgun (WGS) entry which is preliminary data.</text>
</comment>
<dbReference type="EMBL" id="QXGH01000021">
    <property type="protein sequence ID" value="RHW25891.1"/>
    <property type="molecule type" value="Genomic_DNA"/>
</dbReference>
<protein>
    <submittedName>
        <fullName evidence="2">DNA-binding protein</fullName>
    </submittedName>
</protein>
<dbReference type="InterPro" id="IPR010093">
    <property type="entry name" value="SinI_DNA-bd"/>
</dbReference>
<dbReference type="Pfam" id="PF12728">
    <property type="entry name" value="HTH_17"/>
    <property type="match status" value="1"/>
</dbReference>